<dbReference type="Gene3D" id="3.40.50.620">
    <property type="entry name" value="HUPs"/>
    <property type="match status" value="1"/>
</dbReference>
<dbReference type="GO" id="GO:0004592">
    <property type="term" value="F:pantoate-beta-alanine ligase activity"/>
    <property type="evidence" value="ECO:0007669"/>
    <property type="project" value="InterPro"/>
</dbReference>
<evidence type="ECO:0000256" key="1">
    <source>
        <dbReference type="ARBA" id="ARBA00022741"/>
    </source>
</evidence>
<evidence type="ECO:0000256" key="2">
    <source>
        <dbReference type="ARBA" id="ARBA00022840"/>
    </source>
</evidence>
<name>A0A383EXY7_9ZZZZ</name>
<dbReference type="PANTHER" id="PTHR21299:SF1">
    <property type="entry name" value="PANTOATE--BETA-ALANINE LIGASE"/>
    <property type="match status" value="1"/>
</dbReference>
<protein>
    <recommendedName>
        <fullName evidence="4">Pantoate--beta-alanine ligase</fullName>
    </recommendedName>
</protein>
<feature type="non-terminal residue" evidence="3">
    <location>
        <position position="147"/>
    </location>
</feature>
<reference evidence="3" key="1">
    <citation type="submission" date="2018-05" db="EMBL/GenBank/DDBJ databases">
        <authorList>
            <person name="Lanie J.A."/>
            <person name="Ng W.-L."/>
            <person name="Kazmierczak K.M."/>
            <person name="Andrzejewski T.M."/>
            <person name="Davidsen T.M."/>
            <person name="Wayne K.J."/>
            <person name="Tettelin H."/>
            <person name="Glass J.I."/>
            <person name="Rusch D."/>
            <person name="Podicherti R."/>
            <person name="Tsui H.-C.T."/>
            <person name="Winkler M.E."/>
        </authorList>
    </citation>
    <scope>NUCLEOTIDE SEQUENCE</scope>
</reference>
<dbReference type="NCBIfam" id="TIGR00125">
    <property type="entry name" value="cyt_tran_rel"/>
    <property type="match status" value="1"/>
</dbReference>
<gene>
    <name evidence="3" type="ORF">METZ01_LOCUS514601</name>
</gene>
<dbReference type="EMBL" id="UINC01229857">
    <property type="protein sequence ID" value="SVE61747.1"/>
    <property type="molecule type" value="Genomic_DNA"/>
</dbReference>
<evidence type="ECO:0008006" key="4">
    <source>
        <dbReference type="Google" id="ProtNLM"/>
    </source>
</evidence>
<dbReference type="GO" id="GO:0005524">
    <property type="term" value="F:ATP binding"/>
    <property type="evidence" value="ECO:0007669"/>
    <property type="project" value="UniProtKB-KW"/>
</dbReference>
<keyword evidence="1" id="KW-0547">Nucleotide-binding</keyword>
<accession>A0A383EXY7</accession>
<keyword evidence="2" id="KW-0067">ATP-binding</keyword>
<dbReference type="AlphaFoldDB" id="A0A383EXY7"/>
<dbReference type="PANTHER" id="PTHR21299">
    <property type="entry name" value="CYTIDYLATE KINASE/PANTOATE-BETA-ALANINE LIGASE"/>
    <property type="match status" value="1"/>
</dbReference>
<evidence type="ECO:0000313" key="3">
    <source>
        <dbReference type="EMBL" id="SVE61747.1"/>
    </source>
</evidence>
<proteinExistence type="predicted"/>
<dbReference type="InterPro" id="IPR003721">
    <property type="entry name" value="Pantoate_ligase"/>
</dbReference>
<sequence>MLFLNTIDTIQDFRVWRQDISGSLGFVPTMGSLHNGHLSLIAEANKICTHTVVSIFLNPAQFAPDEDLETYPQNLEHDLAALSSFQVDAVFIPTELEIYPINFSTHIQETKLSTVLEGKSRPSFFQGVSTVIIKLFNIIQPTHAFFG</sequence>
<dbReference type="SUPFAM" id="SSF52374">
    <property type="entry name" value="Nucleotidylyl transferase"/>
    <property type="match status" value="1"/>
</dbReference>
<dbReference type="Pfam" id="PF02569">
    <property type="entry name" value="Pantoate_ligase"/>
    <property type="match status" value="1"/>
</dbReference>
<organism evidence="3">
    <name type="scientific">marine metagenome</name>
    <dbReference type="NCBI Taxonomy" id="408172"/>
    <lineage>
        <taxon>unclassified sequences</taxon>
        <taxon>metagenomes</taxon>
        <taxon>ecological metagenomes</taxon>
    </lineage>
</organism>
<dbReference type="GO" id="GO:0015940">
    <property type="term" value="P:pantothenate biosynthetic process"/>
    <property type="evidence" value="ECO:0007669"/>
    <property type="project" value="InterPro"/>
</dbReference>
<dbReference type="InterPro" id="IPR014729">
    <property type="entry name" value="Rossmann-like_a/b/a_fold"/>
</dbReference>
<dbReference type="InterPro" id="IPR004821">
    <property type="entry name" value="Cyt_trans-like"/>
</dbReference>